<comment type="caution">
    <text evidence="1">The sequence shown here is derived from an EMBL/GenBank/DDBJ whole genome shotgun (WGS) entry which is preliminary data.</text>
</comment>
<organism evidence="1 2">
    <name type="scientific">Oryza meyeriana var. granulata</name>
    <dbReference type="NCBI Taxonomy" id="110450"/>
    <lineage>
        <taxon>Eukaryota</taxon>
        <taxon>Viridiplantae</taxon>
        <taxon>Streptophyta</taxon>
        <taxon>Embryophyta</taxon>
        <taxon>Tracheophyta</taxon>
        <taxon>Spermatophyta</taxon>
        <taxon>Magnoliopsida</taxon>
        <taxon>Liliopsida</taxon>
        <taxon>Poales</taxon>
        <taxon>Poaceae</taxon>
        <taxon>BOP clade</taxon>
        <taxon>Oryzoideae</taxon>
        <taxon>Oryzeae</taxon>
        <taxon>Oryzinae</taxon>
        <taxon>Oryza</taxon>
        <taxon>Oryza meyeriana</taxon>
    </lineage>
</organism>
<dbReference type="EMBL" id="SPHZ02000009">
    <property type="protein sequence ID" value="KAF0898146.1"/>
    <property type="molecule type" value="Genomic_DNA"/>
</dbReference>
<dbReference type="AlphaFoldDB" id="A0A6G1CDC0"/>
<protein>
    <submittedName>
        <fullName evidence="1">Uncharacterized protein</fullName>
    </submittedName>
</protein>
<name>A0A6G1CDC0_9ORYZ</name>
<evidence type="ECO:0000313" key="1">
    <source>
        <dbReference type="EMBL" id="KAF0898146.1"/>
    </source>
</evidence>
<gene>
    <name evidence="1" type="ORF">E2562_001794</name>
</gene>
<proteinExistence type="predicted"/>
<keyword evidence="2" id="KW-1185">Reference proteome</keyword>
<accession>A0A6G1CDC0</accession>
<dbReference type="Proteomes" id="UP000479710">
    <property type="component" value="Unassembled WGS sequence"/>
</dbReference>
<evidence type="ECO:0000313" key="2">
    <source>
        <dbReference type="Proteomes" id="UP000479710"/>
    </source>
</evidence>
<reference evidence="1 2" key="1">
    <citation type="submission" date="2019-11" db="EMBL/GenBank/DDBJ databases">
        <title>Whole genome sequence of Oryza granulata.</title>
        <authorList>
            <person name="Li W."/>
        </authorList>
    </citation>
    <scope>NUCLEOTIDE SEQUENCE [LARGE SCALE GENOMIC DNA]</scope>
    <source>
        <strain evidence="2">cv. Menghai</strain>
        <tissue evidence="1">Leaf</tissue>
    </source>
</reference>
<sequence length="86" mass="8804">MSELSGGAAAVAVVSGAAPYPRPLAQQSGSYSTRHTPRHPAVTARRYAVMTHVPAMSAALAVAEPAASRLPLSLSCGLAPIIPLYH</sequence>